<sequence>AAAGLVVMCYLCRLSLCMETNELVNSIVCVKILDNEKQEVYRTKELSQYVSYYVPEEGDLRTAGGQLRRRSEEQEEMADLAER</sequence>
<feature type="non-terminal residue" evidence="1">
    <location>
        <position position="1"/>
    </location>
</feature>
<dbReference type="Proteomes" id="UP000805704">
    <property type="component" value="Chromosome 1"/>
</dbReference>
<evidence type="ECO:0000313" key="2">
    <source>
        <dbReference type="Proteomes" id="UP000805704"/>
    </source>
</evidence>
<accession>A0ACB7FNU2</accession>
<reference evidence="1" key="1">
    <citation type="submission" date="2020-04" db="EMBL/GenBank/DDBJ databases">
        <title>A chromosome-scale assembly and high-density genetic map of the yellow drum (Nibea albiflora) genome.</title>
        <authorList>
            <person name="Xu D."/>
            <person name="Zhang W."/>
            <person name="Chen R."/>
            <person name="Tan P."/>
            <person name="Wang L."/>
            <person name="Song H."/>
            <person name="Tian L."/>
            <person name="Zhu Q."/>
            <person name="Wang B."/>
        </authorList>
    </citation>
    <scope>NUCLEOTIDE SEQUENCE</scope>
    <source>
        <strain evidence="1">ZJHYS-2018</strain>
    </source>
</reference>
<gene>
    <name evidence="1" type="ORF">GBF38_003483</name>
</gene>
<proteinExistence type="predicted"/>
<comment type="caution">
    <text evidence="1">The sequence shown here is derived from an EMBL/GenBank/DDBJ whole genome shotgun (WGS) entry which is preliminary data.</text>
</comment>
<evidence type="ECO:0000313" key="1">
    <source>
        <dbReference type="EMBL" id="KAG8014826.1"/>
    </source>
</evidence>
<name>A0ACB7FNU2_NIBAL</name>
<keyword evidence="2" id="KW-1185">Reference proteome</keyword>
<dbReference type="EMBL" id="CM024789">
    <property type="protein sequence ID" value="KAG8014826.1"/>
    <property type="molecule type" value="Genomic_DNA"/>
</dbReference>
<protein>
    <submittedName>
        <fullName evidence="1">Uncharacterized protein</fullName>
    </submittedName>
</protein>
<organism evidence="1 2">
    <name type="scientific">Nibea albiflora</name>
    <name type="common">Yellow drum</name>
    <name type="synonym">Corvina albiflora</name>
    <dbReference type="NCBI Taxonomy" id="240163"/>
    <lineage>
        <taxon>Eukaryota</taxon>
        <taxon>Metazoa</taxon>
        <taxon>Chordata</taxon>
        <taxon>Craniata</taxon>
        <taxon>Vertebrata</taxon>
        <taxon>Euteleostomi</taxon>
        <taxon>Actinopterygii</taxon>
        <taxon>Neopterygii</taxon>
        <taxon>Teleostei</taxon>
        <taxon>Neoteleostei</taxon>
        <taxon>Acanthomorphata</taxon>
        <taxon>Eupercaria</taxon>
        <taxon>Sciaenidae</taxon>
        <taxon>Nibea</taxon>
    </lineage>
</organism>